<reference evidence="1" key="1">
    <citation type="submission" date="2020-08" db="EMBL/GenBank/DDBJ databases">
        <authorList>
            <person name="Hu Y."/>
            <person name="Nguyen S.V."/>
            <person name="Li F."/>
            <person name="Fanning S."/>
        </authorList>
    </citation>
    <scope>NUCLEOTIDE SEQUENCE</scope>
    <source>
        <strain evidence="1">SYSU D8009</strain>
    </source>
</reference>
<evidence type="ECO:0000313" key="2">
    <source>
        <dbReference type="Proteomes" id="UP000600101"/>
    </source>
</evidence>
<keyword evidence="2" id="KW-1185">Reference proteome</keyword>
<gene>
    <name evidence="1" type="ORF">H7965_24215</name>
</gene>
<protein>
    <recommendedName>
        <fullName evidence="3">DUF155 domain-containing protein</fullName>
    </recommendedName>
</protein>
<dbReference type="Proteomes" id="UP000600101">
    <property type="component" value="Unassembled WGS sequence"/>
</dbReference>
<dbReference type="AlphaFoldDB" id="A0A9X0R2P5"/>
<dbReference type="RefSeq" id="WP_186773147.1">
    <property type="nucleotide sequence ID" value="NZ_JACOMF010000053.1"/>
</dbReference>
<comment type="caution">
    <text evidence="1">The sequence shown here is derived from an EMBL/GenBank/DDBJ whole genome shotgun (WGS) entry which is preliminary data.</text>
</comment>
<evidence type="ECO:0008006" key="3">
    <source>
        <dbReference type="Google" id="ProtNLM"/>
    </source>
</evidence>
<proteinExistence type="predicted"/>
<accession>A0A9X0R2P5</accession>
<name>A0A9X0R2P5_9PROT</name>
<organism evidence="1 2">
    <name type="scientific">Siccirubricoccus deserti</name>
    <dbReference type="NCBI Taxonomy" id="2013562"/>
    <lineage>
        <taxon>Bacteria</taxon>
        <taxon>Pseudomonadati</taxon>
        <taxon>Pseudomonadota</taxon>
        <taxon>Alphaproteobacteria</taxon>
        <taxon>Acetobacterales</taxon>
        <taxon>Roseomonadaceae</taxon>
        <taxon>Siccirubricoccus</taxon>
    </lineage>
</organism>
<sequence length="373" mass="41000">MAGTELKVLSGQVVALRLFDLAYEIDLKRAEELWAQRAERASERSRLAGTLPKAVSFGVPPLALELGPVSLQVGGRSTTATASVRLYDFGIAALALRLPVQDQTWTDFTTLVNRTDQAVGPAAKTGIWDGLLAQLRDLLGEALDRPTAAPLQEDYLIAVVNALDEPMTAEALQARVDLVPLLSGEERPLSTGARNDLLRQRFSYHPDDLAVITWDRAFILEPQRETDVADVLVMANAQLLEMRTYDEMLDEELPRMRALVEAARRRTNLLAARRYARLAGRLHALVAEVTELAERVDNALQVTEDVYLARVYAAAMELFRVPAVSAAVDRKLAIVRDTYTALHGEAAGARAELLEAAILALIAVEILLSLVRY</sequence>
<evidence type="ECO:0000313" key="1">
    <source>
        <dbReference type="EMBL" id="MBC4018394.1"/>
    </source>
</evidence>
<dbReference type="EMBL" id="JACOMF010000053">
    <property type="protein sequence ID" value="MBC4018394.1"/>
    <property type="molecule type" value="Genomic_DNA"/>
</dbReference>